<accession>A0A916JL78</accession>
<keyword evidence="1" id="KW-0802">TPR repeat</keyword>
<evidence type="ECO:0000313" key="5">
    <source>
        <dbReference type="EMBL" id="CAG5077148.1"/>
    </source>
</evidence>
<evidence type="ECO:0000256" key="3">
    <source>
        <dbReference type="SAM" id="Phobius"/>
    </source>
</evidence>
<dbReference type="Gene3D" id="3.60.40.10">
    <property type="entry name" value="PPM-type phosphatase domain"/>
    <property type="match status" value="1"/>
</dbReference>
<evidence type="ECO:0000256" key="1">
    <source>
        <dbReference type="PROSITE-ProRule" id="PRU00339"/>
    </source>
</evidence>
<evidence type="ECO:0000256" key="2">
    <source>
        <dbReference type="SAM" id="Coils"/>
    </source>
</evidence>
<dbReference type="SMART" id="SM00671">
    <property type="entry name" value="SEL1"/>
    <property type="match status" value="5"/>
</dbReference>
<dbReference type="PROSITE" id="PS50005">
    <property type="entry name" value="TPR"/>
    <property type="match status" value="4"/>
</dbReference>
<gene>
    <name evidence="5" type="primary">ycf3_1</name>
    <name evidence="5" type="ORF">CRYO30217_00303</name>
</gene>
<dbReference type="InterPro" id="IPR006597">
    <property type="entry name" value="Sel1-like"/>
</dbReference>
<feature type="coiled-coil region" evidence="2">
    <location>
        <begin position="507"/>
        <end position="541"/>
    </location>
</feature>
<dbReference type="PANTHER" id="PTHR10098:SF108">
    <property type="entry name" value="TETRATRICOPEPTIDE REPEAT PROTEIN 28"/>
    <property type="match status" value="1"/>
</dbReference>
<feature type="coiled-coil region" evidence="2">
    <location>
        <begin position="446"/>
        <end position="480"/>
    </location>
</feature>
<proteinExistence type="predicted"/>
<dbReference type="InterPro" id="IPR019734">
    <property type="entry name" value="TPR_rpt"/>
</dbReference>
<dbReference type="AlphaFoldDB" id="A0A916JL78"/>
<dbReference type="InterPro" id="IPR036457">
    <property type="entry name" value="PPM-type-like_dom_sf"/>
</dbReference>
<feature type="repeat" description="TPR" evidence="1">
    <location>
        <begin position="305"/>
        <end position="338"/>
    </location>
</feature>
<dbReference type="InterPro" id="IPR001932">
    <property type="entry name" value="PPM-type_phosphatase-like_dom"/>
</dbReference>
<dbReference type="SMART" id="SM00331">
    <property type="entry name" value="PP2C_SIG"/>
    <property type="match status" value="1"/>
</dbReference>
<keyword evidence="3" id="KW-0812">Transmembrane</keyword>
<name>A0A916JL78_9FLAO</name>
<dbReference type="SUPFAM" id="SSF48452">
    <property type="entry name" value="TPR-like"/>
    <property type="match status" value="2"/>
</dbReference>
<organism evidence="5 6">
    <name type="scientific">Parvicella tangerina</name>
    <dbReference type="NCBI Taxonomy" id="2829795"/>
    <lineage>
        <taxon>Bacteria</taxon>
        <taxon>Pseudomonadati</taxon>
        <taxon>Bacteroidota</taxon>
        <taxon>Flavobacteriia</taxon>
        <taxon>Flavobacteriales</taxon>
        <taxon>Parvicellaceae</taxon>
        <taxon>Parvicella</taxon>
    </lineage>
</organism>
<feature type="repeat" description="TPR" evidence="1">
    <location>
        <begin position="145"/>
        <end position="178"/>
    </location>
</feature>
<reference evidence="5" key="1">
    <citation type="submission" date="2021-04" db="EMBL/GenBank/DDBJ databases">
        <authorList>
            <person name="Rodrigo-Torres L."/>
            <person name="Arahal R. D."/>
            <person name="Lucena T."/>
        </authorList>
    </citation>
    <scope>NUCLEOTIDE SEQUENCE</scope>
    <source>
        <strain evidence="5">AS29M-1</strain>
    </source>
</reference>
<feature type="domain" description="PPM-type phosphatase" evidence="4">
    <location>
        <begin position="570"/>
        <end position="799"/>
    </location>
</feature>
<feature type="transmembrane region" description="Helical" evidence="3">
    <location>
        <begin position="480"/>
        <end position="497"/>
    </location>
</feature>
<evidence type="ECO:0000313" key="6">
    <source>
        <dbReference type="Proteomes" id="UP000683507"/>
    </source>
</evidence>
<sequence>MIQPFVSMEIRSLLMLILLVSYAFIGSSQMSVQEQMKVDSLKEVVALGENDTVIINALSAWDNIIYSYDPELDLLLNMKIDSIATKNLNEKLNAKEKNKFINSKVFALNNIGVYFEMYEDYDSALYYYKQSLSFALENEQKESIARSLSNIGAIYEVEYNYALAVQYYKDAIEVYKEIGEKNHQAAMLLNAGVIFEIQGDHSTAIDYYMNSLVLYDQSGNKYGMAAAQNNIAILYEFQGDLEKALEYYEKSLSLRREIEDLAGVAKSLNNIGAIYRKLGDHKQAISLYNESLEIKQELNDKKGIAHTLKNIGFIYHSQEDYSSAIDFYMQSLTMRKEIGDQEGICSSYISLGEVYMTQGLYSKALICGDSALNIGLNIGAAVEISAAAKLLWQVNKYLYQYDESLSMFELYVEYQDSVLSEENQKAIIQQQFKYEYGKKAAADSIKALEEAKVQDALLAAEKAETEKQKAQVKQQEQQKYYLFGGLALALLFGGFIFNRFRVASKQKNIIEEQKVVVEQQKAAVEEQKVELEYTHQQLEEHHKEIADSIMYAKRIQEAIMPSMSAMGAALKDGFVLYLPKDVVAGDFFWMESLTDALGSEGEVVYFAAADCTGHGVPGAMVSVVCSNALNKALLEEGIRDTGKLLDRTREIVIDRLAKSGGEVKDGMDISLCALNRTTRELKWSGANNPLWILRKGALEFEEIKANKQPIGLYHDPQPFATHQINLNEGDSIYVFTDGYQDQFGGPKGKKFKAKQLKELIIQNQYLSMDEQLKQLKSKFIEWKGEVEQIDDVCVIGVRV</sequence>
<keyword evidence="2" id="KW-0175">Coiled coil</keyword>
<dbReference type="Gene3D" id="1.25.40.10">
    <property type="entry name" value="Tetratricopeptide repeat domain"/>
    <property type="match status" value="2"/>
</dbReference>
<dbReference type="Proteomes" id="UP000683507">
    <property type="component" value="Chromosome"/>
</dbReference>
<feature type="repeat" description="TPR" evidence="1">
    <location>
        <begin position="225"/>
        <end position="258"/>
    </location>
</feature>
<dbReference type="KEGG" id="ptan:CRYO30217_00303"/>
<keyword evidence="3" id="KW-0472">Membrane</keyword>
<dbReference type="Pfam" id="PF13424">
    <property type="entry name" value="TPR_12"/>
    <property type="match status" value="3"/>
</dbReference>
<dbReference type="PROSITE" id="PS50293">
    <property type="entry name" value="TPR_REGION"/>
    <property type="match status" value="1"/>
</dbReference>
<dbReference type="Pfam" id="PF07228">
    <property type="entry name" value="SpoIIE"/>
    <property type="match status" value="1"/>
</dbReference>
<evidence type="ECO:0000259" key="4">
    <source>
        <dbReference type="SMART" id="SM00331"/>
    </source>
</evidence>
<keyword evidence="6" id="KW-1185">Reference proteome</keyword>
<keyword evidence="3" id="KW-1133">Transmembrane helix</keyword>
<feature type="repeat" description="TPR" evidence="1">
    <location>
        <begin position="265"/>
        <end position="298"/>
    </location>
</feature>
<dbReference type="EMBL" id="OU015584">
    <property type="protein sequence ID" value="CAG5077148.1"/>
    <property type="molecule type" value="Genomic_DNA"/>
</dbReference>
<dbReference type="PANTHER" id="PTHR10098">
    <property type="entry name" value="RAPSYN-RELATED"/>
    <property type="match status" value="1"/>
</dbReference>
<dbReference type="SMART" id="SM00028">
    <property type="entry name" value="TPR"/>
    <property type="match status" value="7"/>
</dbReference>
<dbReference type="InterPro" id="IPR011990">
    <property type="entry name" value="TPR-like_helical_dom_sf"/>
</dbReference>
<protein>
    <submittedName>
        <fullName evidence="5">Photosystem I assembly protein Ycf3</fullName>
    </submittedName>
</protein>